<name>A0A6J7J293_9ZZZZ</name>
<feature type="domain" description="DUF11" evidence="1">
    <location>
        <begin position="400"/>
        <end position="473"/>
    </location>
</feature>
<dbReference type="InterPro" id="IPR047589">
    <property type="entry name" value="DUF11_rpt"/>
</dbReference>
<evidence type="ECO:0000259" key="1">
    <source>
        <dbReference type="Pfam" id="PF01345"/>
    </source>
</evidence>
<reference evidence="2" key="1">
    <citation type="submission" date="2020-05" db="EMBL/GenBank/DDBJ databases">
        <authorList>
            <person name="Chiriac C."/>
            <person name="Salcher M."/>
            <person name="Ghai R."/>
            <person name="Kavagutti S V."/>
        </authorList>
    </citation>
    <scope>NUCLEOTIDE SEQUENCE</scope>
</reference>
<evidence type="ECO:0000313" key="2">
    <source>
        <dbReference type="EMBL" id="CAB4937335.1"/>
    </source>
</evidence>
<sequence>MTASPGHLLAARRPVRPGVIVLSVIALLSASLGLTSSPASAAVIAPFTIRYQVNAPGAIELIGNAVTTCSTDAANYTAEAITGNDALCDAARSNTSMSPPAPHDNNDFFAEYIDIDGDPDTFDSSSSTLAIPSGAQVAFAGLYWSGYRNAGKYGGAAAPQSSERLKVKLRFESGFYTDLAGANLSGSSSNAYQGFVDVTSIVHANGSGEYTVANVQAATGGDVYGGWSMVVVYTDPTLPMRDLTVFDGFASVQSAAPNNIVDIAVSGFRTPQTGPVNTQVGLVSFEGDRGSTGDSFKVMGDSQSTFTTVKNAVNPATNVANSTISNNGVLQNDAASSKYANTFGVDIDRFANSSTLLKNGETSATLRMTTSGETWFPSVVTFAVDVFAPKVALTKTLTNITDAARGANPLPGDVLEYAVTVDNAEGQDTATELVVSDEIPAGTSYVDGSASVTAGSCVPVKNSGRSVAESDGVVTAYLGSGASSTAGGSLRAGCTSGPAYTLTFQVTVVDSAAFEQLIVNVASADYRGLDAGYLFTSSSNEVEALVGAVADLVLTKTATVAEPIAGQTMSFKLAVANEGPSQADADIVVTDTLPTGLTYAGYDLSNSPGWACDDVGQEITCTLGVILVAGQSAPDLFVFATVDSAPLETPITNVATVTSPTLDPDATNNTSNVTFTPSLQVDLAITKLATTFTSPGSGSYTMVVTNNGPSGYEAGAVGPTITDTLPAGVTCAVPAGAGWDCSASPVVTFTSALGTLAAGESIEVVLPVAIETSIDPSVTNTASVELGVNDPMTANNTATSQSDVSVTSDLEITKVPEATPVVAGSTMVWDLTVTNNGPAATPASPPSSNDVVAQDSLPPGMRFVSSVDPTGWTCGADAPLASEQQTVTCTHSGSLAVADPQVIPITVSLDGSVGGVPLTNIASVAGPNEACDAQETDTPKCLNNATTDLLVPIRGSLQVASLVASGNSLRTGVLTIEVNCPNSAELDPGSWPKTVTVPVGGSSSGTGIIPISVLDTCTITQVATGAPAAPATAGSISARYGGKAWATGSGRVLPYQSTATVTATSSSSKPVSIAVASPCRLAAGTLVTSTGTGSCPISFSSLGMRTVTSSTSVVDLVPPPVSRGCNPCSGATVNEAARTLYSVMVNPDDSTMANRSIQVVGRYASTTPHLRVERTVTLAKIPIPLDVVARSTATGISPKRATLLVRSATTLGVLSATVRCGQMGRNSLVPLGEFRLCRTRYMPSSGALSVKTFGSEGVAVQVTYVATPTAAQTPNYYASTATRVWRTP</sequence>
<dbReference type="EMBL" id="CAFBNF010000047">
    <property type="protein sequence ID" value="CAB4937335.1"/>
    <property type="molecule type" value="Genomic_DNA"/>
</dbReference>
<protein>
    <submittedName>
        <fullName evidence="2">Unannotated protein</fullName>
    </submittedName>
</protein>
<gene>
    <name evidence="2" type="ORF">UFOPK3773_00621</name>
</gene>
<dbReference type="Gene3D" id="2.60.40.740">
    <property type="match status" value="1"/>
</dbReference>
<dbReference type="NCBIfam" id="TIGR01451">
    <property type="entry name" value="B_ant_repeat"/>
    <property type="match status" value="2"/>
</dbReference>
<accession>A0A6J7J293</accession>
<dbReference type="Pfam" id="PF01345">
    <property type="entry name" value="DUF11"/>
    <property type="match status" value="4"/>
</dbReference>
<feature type="domain" description="DUF11" evidence="1">
    <location>
        <begin position="809"/>
        <end position="928"/>
    </location>
</feature>
<organism evidence="2">
    <name type="scientific">freshwater metagenome</name>
    <dbReference type="NCBI Taxonomy" id="449393"/>
    <lineage>
        <taxon>unclassified sequences</taxon>
        <taxon>metagenomes</taxon>
        <taxon>ecological metagenomes</taxon>
    </lineage>
</organism>
<proteinExistence type="predicted"/>
<feature type="domain" description="DUF11" evidence="1">
    <location>
        <begin position="682"/>
        <end position="800"/>
    </location>
</feature>
<feature type="domain" description="DUF11" evidence="1">
    <location>
        <begin position="551"/>
        <end position="674"/>
    </location>
</feature>
<dbReference type="InterPro" id="IPR001434">
    <property type="entry name" value="OmcB-like_DUF11"/>
</dbReference>